<feature type="transmembrane region" description="Helical" evidence="8">
    <location>
        <begin position="188"/>
        <end position="211"/>
    </location>
</feature>
<comment type="caution">
    <text evidence="10">The sequence shown here is derived from an EMBL/GenBank/DDBJ whole genome shotgun (WGS) entry which is preliminary data.</text>
</comment>
<evidence type="ECO:0000256" key="2">
    <source>
        <dbReference type="ARBA" id="ARBA00022448"/>
    </source>
</evidence>
<dbReference type="GO" id="GO:0098717">
    <property type="term" value="P:pantothenate import across plasma membrane"/>
    <property type="evidence" value="ECO:0007669"/>
    <property type="project" value="TreeGrafter"/>
</dbReference>
<keyword evidence="2" id="KW-0813">Transport</keyword>
<dbReference type="EMBL" id="JAGPYM010000044">
    <property type="protein sequence ID" value="KAH6873818.1"/>
    <property type="molecule type" value="Genomic_DNA"/>
</dbReference>
<keyword evidence="11" id="KW-1185">Reference proteome</keyword>
<feature type="transmembrane region" description="Helical" evidence="8">
    <location>
        <begin position="387"/>
        <end position="407"/>
    </location>
</feature>
<keyword evidence="6" id="KW-0325">Glycoprotein</keyword>
<dbReference type="InterPro" id="IPR020846">
    <property type="entry name" value="MFS_dom"/>
</dbReference>
<evidence type="ECO:0000256" key="5">
    <source>
        <dbReference type="ARBA" id="ARBA00023136"/>
    </source>
</evidence>
<dbReference type="GO" id="GO:0015233">
    <property type="term" value="F:pantothenate transmembrane transporter activity"/>
    <property type="evidence" value="ECO:0007669"/>
    <property type="project" value="TreeGrafter"/>
</dbReference>
<dbReference type="InterPro" id="IPR011701">
    <property type="entry name" value="MFS"/>
</dbReference>
<evidence type="ECO:0000313" key="10">
    <source>
        <dbReference type="EMBL" id="KAH6873818.1"/>
    </source>
</evidence>
<feature type="transmembrane region" description="Helical" evidence="8">
    <location>
        <begin position="419"/>
        <end position="441"/>
    </location>
</feature>
<dbReference type="Gene3D" id="1.20.1250.20">
    <property type="entry name" value="MFS general substrate transporter like domains"/>
    <property type="match status" value="2"/>
</dbReference>
<feature type="domain" description="Major facilitator superfamily (MFS) profile" evidence="9">
    <location>
        <begin position="29"/>
        <end position="486"/>
    </location>
</feature>
<dbReference type="FunFam" id="1.20.1250.20:FF:000065">
    <property type="entry name" value="Putative MFS pantothenate transporter"/>
    <property type="match status" value="1"/>
</dbReference>
<dbReference type="PANTHER" id="PTHR43791">
    <property type="entry name" value="PERMEASE-RELATED"/>
    <property type="match status" value="1"/>
</dbReference>
<accession>A0A9P8VUH9</accession>
<comment type="subcellular location">
    <subcellularLocation>
        <location evidence="1">Membrane</location>
        <topology evidence="1">Multi-pass membrane protein</topology>
    </subcellularLocation>
</comment>
<evidence type="ECO:0000256" key="3">
    <source>
        <dbReference type="ARBA" id="ARBA00022692"/>
    </source>
</evidence>
<dbReference type="OrthoDB" id="3639251at2759"/>
<evidence type="ECO:0000313" key="11">
    <source>
        <dbReference type="Proteomes" id="UP000777438"/>
    </source>
</evidence>
<dbReference type="AlphaFoldDB" id="A0A9P8VUH9"/>
<dbReference type="Pfam" id="PF07690">
    <property type="entry name" value="MFS_1"/>
    <property type="match status" value="1"/>
</dbReference>
<keyword evidence="5 8" id="KW-0472">Membrane</keyword>
<evidence type="ECO:0000256" key="6">
    <source>
        <dbReference type="ARBA" id="ARBA00023180"/>
    </source>
</evidence>
<sequence length="486" mass="54583">MFPRLKEYIHGNPRSPLEKKLVFKLDVFILTFCCLAYFMNYLDRSNITQAYVSGMREDLDFKGAELTVINSIYQTGYMIGIVPNNLLLTRFRPRIFFPLMICIWATFTMCTAAAKRPEDIMVIRFFQGYSESCVFAGTHLILGSWYTEEELGKRSAIFTGSGLAGGMFGGFLQTGIHKSMNGLHGLPGWRWLFIIDGIITFPVAIYGYFLFPDTPATTTAPYLSHEEKLLAIERVPISEDKPILNKAFAKTVFNSWYFYAFALLWILGNCSEAFSSQTLLNLYMQAHPTIKYSVYQMNNYPTGVQAVGIVSTLLWATYTDVYGKRWITGYYNAVVGIATSVILLAPGTTTAGHFGAYYWAGSIYCCQATFFAWANDTLRSKPPALRAAVIGAMNFSGNLFQAWWPLIFYRADAAPKFTRGMWCMIGVCSLLAIWVTVMVWYERRDKKEQVVLEGLAVAEAAASKVGDEEALDGDKKMRAEVHAASA</sequence>
<evidence type="ECO:0000256" key="4">
    <source>
        <dbReference type="ARBA" id="ARBA00022989"/>
    </source>
</evidence>
<feature type="transmembrane region" description="Helical" evidence="8">
    <location>
        <begin position="300"/>
        <end position="318"/>
    </location>
</feature>
<feature type="transmembrane region" description="Helical" evidence="8">
    <location>
        <begin position="356"/>
        <end position="375"/>
    </location>
</feature>
<feature type="transmembrane region" description="Helical" evidence="8">
    <location>
        <begin position="21"/>
        <end position="39"/>
    </location>
</feature>
<name>A0A9P8VUH9_9HYPO</name>
<keyword evidence="4 8" id="KW-1133">Transmembrane helix</keyword>
<feature type="transmembrane region" description="Helical" evidence="8">
    <location>
        <begin position="95"/>
        <end position="114"/>
    </location>
</feature>
<dbReference type="PROSITE" id="PS50850">
    <property type="entry name" value="MFS"/>
    <property type="match status" value="1"/>
</dbReference>
<feature type="transmembrane region" description="Helical" evidence="8">
    <location>
        <begin position="330"/>
        <end position="350"/>
    </location>
</feature>
<proteinExistence type="inferred from homology"/>
<keyword evidence="3 8" id="KW-0812">Transmembrane</keyword>
<comment type="similarity">
    <text evidence="7">Belongs to the major facilitator superfamily. Allantoate permease family.</text>
</comment>
<protein>
    <submittedName>
        <fullName evidence="10">Retrograde regulation protein 2</fullName>
    </submittedName>
</protein>
<reference evidence="10 11" key="1">
    <citation type="journal article" date="2021" name="Nat. Commun.">
        <title>Genetic determinants of endophytism in the Arabidopsis root mycobiome.</title>
        <authorList>
            <person name="Mesny F."/>
            <person name="Miyauchi S."/>
            <person name="Thiergart T."/>
            <person name="Pickel B."/>
            <person name="Atanasova L."/>
            <person name="Karlsson M."/>
            <person name="Huettel B."/>
            <person name="Barry K.W."/>
            <person name="Haridas S."/>
            <person name="Chen C."/>
            <person name="Bauer D."/>
            <person name="Andreopoulos W."/>
            <person name="Pangilinan J."/>
            <person name="LaButti K."/>
            <person name="Riley R."/>
            <person name="Lipzen A."/>
            <person name="Clum A."/>
            <person name="Drula E."/>
            <person name="Henrissat B."/>
            <person name="Kohler A."/>
            <person name="Grigoriev I.V."/>
            <person name="Martin F.M."/>
            <person name="Hacquard S."/>
        </authorList>
    </citation>
    <scope>NUCLEOTIDE SEQUENCE [LARGE SCALE GENOMIC DNA]</scope>
    <source>
        <strain evidence="10 11">MPI-CAGE-CH-0241</strain>
    </source>
</reference>
<evidence type="ECO:0000256" key="1">
    <source>
        <dbReference type="ARBA" id="ARBA00004141"/>
    </source>
</evidence>
<organism evidence="10 11">
    <name type="scientific">Thelonectria olida</name>
    <dbReference type="NCBI Taxonomy" id="1576542"/>
    <lineage>
        <taxon>Eukaryota</taxon>
        <taxon>Fungi</taxon>
        <taxon>Dikarya</taxon>
        <taxon>Ascomycota</taxon>
        <taxon>Pezizomycotina</taxon>
        <taxon>Sordariomycetes</taxon>
        <taxon>Hypocreomycetidae</taxon>
        <taxon>Hypocreales</taxon>
        <taxon>Nectriaceae</taxon>
        <taxon>Thelonectria</taxon>
    </lineage>
</organism>
<dbReference type="SUPFAM" id="SSF103473">
    <property type="entry name" value="MFS general substrate transporter"/>
    <property type="match status" value="1"/>
</dbReference>
<dbReference type="GO" id="GO:0005886">
    <property type="term" value="C:plasma membrane"/>
    <property type="evidence" value="ECO:0007669"/>
    <property type="project" value="TreeGrafter"/>
</dbReference>
<evidence type="ECO:0000256" key="7">
    <source>
        <dbReference type="ARBA" id="ARBA00037968"/>
    </source>
</evidence>
<evidence type="ECO:0000259" key="9">
    <source>
        <dbReference type="PROSITE" id="PS50850"/>
    </source>
</evidence>
<dbReference type="Proteomes" id="UP000777438">
    <property type="component" value="Unassembled WGS sequence"/>
</dbReference>
<feature type="transmembrane region" description="Helical" evidence="8">
    <location>
        <begin position="156"/>
        <end position="176"/>
    </location>
</feature>
<feature type="transmembrane region" description="Helical" evidence="8">
    <location>
        <begin position="256"/>
        <end position="280"/>
    </location>
</feature>
<gene>
    <name evidence="10" type="ORF">B0T10DRAFT_234437</name>
</gene>
<evidence type="ECO:0000256" key="8">
    <source>
        <dbReference type="SAM" id="Phobius"/>
    </source>
</evidence>
<dbReference type="PANTHER" id="PTHR43791:SF4">
    <property type="entry name" value="PANTOTHENATE TRANSPORTER FEN2"/>
    <property type="match status" value="1"/>
</dbReference>
<dbReference type="InterPro" id="IPR036259">
    <property type="entry name" value="MFS_trans_sf"/>
</dbReference>